<dbReference type="STRING" id="70415.A0A5S6PZJ4"/>
<organism evidence="2 3">
    <name type="scientific">Trichuris muris</name>
    <name type="common">Mouse whipworm</name>
    <dbReference type="NCBI Taxonomy" id="70415"/>
    <lineage>
        <taxon>Eukaryota</taxon>
        <taxon>Metazoa</taxon>
        <taxon>Ecdysozoa</taxon>
        <taxon>Nematoda</taxon>
        <taxon>Enoplea</taxon>
        <taxon>Dorylaimia</taxon>
        <taxon>Trichinellida</taxon>
        <taxon>Trichuridae</taxon>
        <taxon>Trichuris</taxon>
    </lineage>
</organism>
<dbReference type="AlphaFoldDB" id="A0A5S6PZJ4"/>
<feature type="transmembrane region" description="Helical" evidence="1">
    <location>
        <begin position="22"/>
        <end position="41"/>
    </location>
</feature>
<protein>
    <submittedName>
        <fullName evidence="3">G-protein coupled receptors family 1 profile domain-containing protein</fullName>
    </submittedName>
</protein>
<reference evidence="3" key="1">
    <citation type="submission" date="2019-12" db="UniProtKB">
        <authorList>
            <consortium name="WormBaseParasite"/>
        </authorList>
    </citation>
    <scope>IDENTIFICATION</scope>
</reference>
<dbReference type="PANTHER" id="PTHR46895">
    <property type="entry name" value="PROTEIN CBG20548-RELATED"/>
    <property type="match status" value="1"/>
</dbReference>
<evidence type="ECO:0000313" key="3">
    <source>
        <dbReference type="WBParaSite" id="TMUE_0000000386.1"/>
    </source>
</evidence>
<proteinExistence type="predicted"/>
<keyword evidence="1" id="KW-0812">Transmembrane</keyword>
<dbReference type="SUPFAM" id="SSF81321">
    <property type="entry name" value="Family A G protein-coupled receptor-like"/>
    <property type="match status" value="1"/>
</dbReference>
<keyword evidence="1" id="KW-1133">Transmembrane helix</keyword>
<evidence type="ECO:0000313" key="2">
    <source>
        <dbReference type="Proteomes" id="UP000046395"/>
    </source>
</evidence>
<feature type="transmembrane region" description="Helical" evidence="1">
    <location>
        <begin position="53"/>
        <end position="75"/>
    </location>
</feature>
<evidence type="ECO:0000256" key="1">
    <source>
        <dbReference type="SAM" id="Phobius"/>
    </source>
</evidence>
<accession>A0A5S6PZJ4</accession>
<dbReference type="Proteomes" id="UP000046395">
    <property type="component" value="Unassembled WGS sequence"/>
</dbReference>
<sequence>MGCHGSPAESGSFNVKTFVSHYIIPTAFAIGIVGNLLNLLVLNSKKLRCKTCYYLSAMATADLGFFATMSIYHLANFPAIVSSPGFSKFYAHSKMTLTALANWFSTSSTW</sequence>
<keyword evidence="2" id="KW-1185">Reference proteome</keyword>
<name>A0A5S6PZJ4_TRIMR</name>
<keyword evidence="1" id="KW-0472">Membrane</keyword>
<dbReference type="Gene3D" id="1.20.1070.10">
    <property type="entry name" value="Rhodopsin 7-helix transmembrane proteins"/>
    <property type="match status" value="1"/>
</dbReference>
<dbReference type="WBParaSite" id="TMUE_0000000386.1">
    <property type="protein sequence ID" value="TMUE_0000000386.1"/>
    <property type="gene ID" value="WBGene00296326"/>
</dbReference>